<dbReference type="SUPFAM" id="SSF49899">
    <property type="entry name" value="Concanavalin A-like lectins/glucanases"/>
    <property type="match status" value="1"/>
</dbReference>
<dbReference type="Proteomes" id="UP001164746">
    <property type="component" value="Chromosome 12"/>
</dbReference>
<dbReference type="PANTHER" id="PTHR12245">
    <property type="entry name" value="SPRY DOMAIN CONTAINING SOCS BOX PROTEIN"/>
    <property type="match status" value="1"/>
</dbReference>
<dbReference type="PANTHER" id="PTHR12245:SF11">
    <property type="entry name" value="PROTEIN GUSTAVUS"/>
    <property type="match status" value="1"/>
</dbReference>
<name>A0ABY7FG03_MYAAR</name>
<dbReference type="InterPro" id="IPR050672">
    <property type="entry name" value="FBXO45-Fsn/SPSB_families"/>
</dbReference>
<keyword evidence="2" id="KW-1185">Reference proteome</keyword>
<feature type="non-terminal residue" evidence="1">
    <location>
        <position position="155"/>
    </location>
</feature>
<evidence type="ECO:0000313" key="2">
    <source>
        <dbReference type="Proteomes" id="UP001164746"/>
    </source>
</evidence>
<feature type="non-terminal residue" evidence="1">
    <location>
        <position position="1"/>
    </location>
</feature>
<evidence type="ECO:0000313" key="1">
    <source>
        <dbReference type="EMBL" id="WAR21067.1"/>
    </source>
</evidence>
<dbReference type="EMBL" id="CP111023">
    <property type="protein sequence ID" value="WAR21067.1"/>
    <property type="molecule type" value="Genomic_DNA"/>
</dbReference>
<dbReference type="InterPro" id="IPR013320">
    <property type="entry name" value="ConA-like_dom_sf"/>
</dbReference>
<sequence length="155" mass="16714">SCHAFQAPPSWQLPSWVDSVSPDKSVGEPLPQWVYTVSPDPALDTGITGCSDGLNIINPNCVFRHRKGAFETDGAKWGAALSRGKHVFELYWPSGARGTTASVGVGSADAPLFVKPKDSLVGSNSYSWGLDIVRRRLIHKKQLLGTLPRTGMVPD</sequence>
<gene>
    <name evidence="1" type="ORF">MAR_015041</name>
</gene>
<reference evidence="1" key="1">
    <citation type="submission" date="2022-11" db="EMBL/GenBank/DDBJ databases">
        <title>Centuries of genome instability and evolution in soft-shell clam transmissible cancer (bioRxiv).</title>
        <authorList>
            <person name="Hart S.F.M."/>
            <person name="Yonemitsu M.A."/>
            <person name="Giersch R.M."/>
            <person name="Beal B.F."/>
            <person name="Arriagada G."/>
            <person name="Davis B.W."/>
            <person name="Ostrander E.A."/>
            <person name="Goff S.P."/>
            <person name="Metzger M.J."/>
        </authorList>
    </citation>
    <scope>NUCLEOTIDE SEQUENCE</scope>
    <source>
        <strain evidence="1">MELC-2E11</strain>
        <tissue evidence="1">Siphon/mantle</tissue>
    </source>
</reference>
<accession>A0ABY7FG03</accession>
<organism evidence="1 2">
    <name type="scientific">Mya arenaria</name>
    <name type="common">Soft-shell clam</name>
    <dbReference type="NCBI Taxonomy" id="6604"/>
    <lineage>
        <taxon>Eukaryota</taxon>
        <taxon>Metazoa</taxon>
        <taxon>Spiralia</taxon>
        <taxon>Lophotrochozoa</taxon>
        <taxon>Mollusca</taxon>
        <taxon>Bivalvia</taxon>
        <taxon>Autobranchia</taxon>
        <taxon>Heteroconchia</taxon>
        <taxon>Euheterodonta</taxon>
        <taxon>Imparidentia</taxon>
        <taxon>Neoheterodontei</taxon>
        <taxon>Myida</taxon>
        <taxon>Myoidea</taxon>
        <taxon>Myidae</taxon>
        <taxon>Mya</taxon>
    </lineage>
</organism>
<dbReference type="InterPro" id="IPR043136">
    <property type="entry name" value="B30.2/SPRY_sf"/>
</dbReference>
<dbReference type="Gene3D" id="2.60.120.920">
    <property type="match status" value="1"/>
</dbReference>
<proteinExistence type="predicted"/>
<protein>
    <submittedName>
        <fullName evidence="1">SPSB2-like protein</fullName>
    </submittedName>
</protein>